<keyword evidence="2" id="KW-0808">Transferase</keyword>
<dbReference type="InterPro" id="IPR029044">
    <property type="entry name" value="Nucleotide-diphossugar_trans"/>
</dbReference>
<dbReference type="Gene3D" id="3.90.550.10">
    <property type="entry name" value="Spore Coat Polysaccharide Biosynthesis Protein SpsA, Chain A"/>
    <property type="match status" value="1"/>
</dbReference>
<reference evidence="2 3" key="1">
    <citation type="submission" date="2018-10" db="EMBL/GenBank/DDBJ databases">
        <authorList>
            <person name="Chen W.-M."/>
        </authorList>
    </citation>
    <scope>NUCLEOTIDE SEQUENCE [LARGE SCALE GENOMIC DNA]</scope>
    <source>
        <strain evidence="2 3">H-5</strain>
    </source>
</reference>
<dbReference type="CDD" id="cd04186">
    <property type="entry name" value="GT_2_like_c"/>
    <property type="match status" value="1"/>
</dbReference>
<keyword evidence="3" id="KW-1185">Reference proteome</keyword>
<dbReference type="Proteomes" id="UP000275137">
    <property type="component" value="Unassembled WGS sequence"/>
</dbReference>
<evidence type="ECO:0000259" key="1">
    <source>
        <dbReference type="Pfam" id="PF00535"/>
    </source>
</evidence>
<accession>A0A3N0UY60</accession>
<feature type="domain" description="Glycosyltransferase 2-like" evidence="1">
    <location>
        <begin position="5"/>
        <end position="165"/>
    </location>
</feature>
<proteinExistence type="predicted"/>
<name>A0A3N0UY60_9PROT</name>
<organism evidence="2 3">
    <name type="scientific">Pseudomethylobacillus aquaticus</name>
    <dbReference type="NCBI Taxonomy" id="2676064"/>
    <lineage>
        <taxon>Bacteria</taxon>
        <taxon>Pseudomonadati</taxon>
        <taxon>Pseudomonadota</taxon>
        <taxon>Betaproteobacteria</taxon>
        <taxon>Nitrosomonadales</taxon>
        <taxon>Methylophilaceae</taxon>
        <taxon>Pseudomethylobacillus</taxon>
    </lineage>
</organism>
<protein>
    <submittedName>
        <fullName evidence="2">Glycosyltransferase</fullName>
    </submittedName>
</protein>
<dbReference type="PANTHER" id="PTHR43179:SF7">
    <property type="entry name" value="RHAMNOSYLTRANSFERASE WBBL"/>
    <property type="match status" value="1"/>
</dbReference>
<gene>
    <name evidence="2" type="ORF">ED236_09950</name>
</gene>
<dbReference type="InterPro" id="IPR001173">
    <property type="entry name" value="Glyco_trans_2-like"/>
</dbReference>
<sequence>MPLITVIIVNYKTSAHVMECIPSLLAQQGVELQIIVLDNDSQDAGLDNISSTFGERVTVIKNTQNYGFGRANNIGASLAVGQYILCINPDIKIDASDVLSKMAGYLDGDQGIGVAGPAVLEPRKNRVIKPKLRYPQQHRTKYSQHLDGLPGQYAWILGAFMLFPKHVYQAIAGFDEDYFLYGEDADICLRVRQAGYTVAHYADVSVSHWSGASEAGASDYEKWKRKKTGYFTFFTKHYDARDVKRIAAYRRFVCRYTLLCRRFTSIFIKQHQNTHADAKVRAELDVIKSMDLIT</sequence>
<dbReference type="RefSeq" id="WP_123237815.1">
    <property type="nucleotide sequence ID" value="NZ_RJVP01000005.1"/>
</dbReference>
<comment type="caution">
    <text evidence="2">The sequence shown here is derived from an EMBL/GenBank/DDBJ whole genome shotgun (WGS) entry which is preliminary data.</text>
</comment>
<dbReference type="GO" id="GO:0016740">
    <property type="term" value="F:transferase activity"/>
    <property type="evidence" value="ECO:0007669"/>
    <property type="project" value="UniProtKB-KW"/>
</dbReference>
<dbReference type="EMBL" id="RJVP01000005">
    <property type="protein sequence ID" value="ROH85496.1"/>
    <property type="molecule type" value="Genomic_DNA"/>
</dbReference>
<dbReference type="SUPFAM" id="SSF53448">
    <property type="entry name" value="Nucleotide-diphospho-sugar transferases"/>
    <property type="match status" value="1"/>
</dbReference>
<evidence type="ECO:0000313" key="3">
    <source>
        <dbReference type="Proteomes" id="UP000275137"/>
    </source>
</evidence>
<dbReference type="AlphaFoldDB" id="A0A3N0UY60"/>
<dbReference type="PANTHER" id="PTHR43179">
    <property type="entry name" value="RHAMNOSYLTRANSFERASE WBBL"/>
    <property type="match status" value="1"/>
</dbReference>
<dbReference type="Pfam" id="PF00535">
    <property type="entry name" value="Glycos_transf_2"/>
    <property type="match status" value="1"/>
</dbReference>
<evidence type="ECO:0000313" key="2">
    <source>
        <dbReference type="EMBL" id="ROH85496.1"/>
    </source>
</evidence>